<accession>A0A4P9Z059</accession>
<reference evidence="2" key="1">
    <citation type="journal article" date="2018" name="Nat. Microbiol.">
        <title>Leveraging single-cell genomics to expand the fungal tree of life.</title>
        <authorList>
            <person name="Ahrendt S.R."/>
            <person name="Quandt C.A."/>
            <person name="Ciobanu D."/>
            <person name="Clum A."/>
            <person name="Salamov A."/>
            <person name="Andreopoulos B."/>
            <person name="Cheng J.F."/>
            <person name="Woyke T."/>
            <person name="Pelin A."/>
            <person name="Henrissat B."/>
            <person name="Reynolds N.K."/>
            <person name="Benny G.L."/>
            <person name="Smith M.E."/>
            <person name="James T.Y."/>
            <person name="Grigoriev I.V."/>
        </authorList>
    </citation>
    <scope>NUCLEOTIDE SEQUENCE [LARGE SCALE GENOMIC DNA]</scope>
    <source>
        <strain evidence="2">Benny S71-1</strain>
    </source>
</reference>
<gene>
    <name evidence="1" type="ORF">SYNPS1DRAFT_29185</name>
</gene>
<name>A0A4P9Z059_9FUNG</name>
<proteinExistence type="predicted"/>
<organism evidence="1 2">
    <name type="scientific">Syncephalis pseudoplumigaleata</name>
    <dbReference type="NCBI Taxonomy" id="1712513"/>
    <lineage>
        <taxon>Eukaryota</taxon>
        <taxon>Fungi</taxon>
        <taxon>Fungi incertae sedis</taxon>
        <taxon>Zoopagomycota</taxon>
        <taxon>Zoopagomycotina</taxon>
        <taxon>Zoopagomycetes</taxon>
        <taxon>Zoopagales</taxon>
        <taxon>Piptocephalidaceae</taxon>
        <taxon>Syncephalis</taxon>
    </lineage>
</organism>
<dbReference type="AlphaFoldDB" id="A0A4P9Z059"/>
<dbReference type="OrthoDB" id="341587at2759"/>
<dbReference type="InterPro" id="IPR032675">
    <property type="entry name" value="LRR_dom_sf"/>
</dbReference>
<sequence>MSTNKRVNDQANGPAYQCKHRRLETARALPTLAELCVQTLPRLPAPQLQSALQQVPGHLLRIALGHISHLQLIVLLELPEAASCACERQAATRPEDDDAKLHAQLEEEYEARQLSHHVERAWLSIRRHADIVEKLASTEAAEPAEEDTMCVLYCSLGPLDQTRPSMCDAHAGPHYAAATSTEIQAFWTRWNRWSSVGPLQTTGTSPLLYLLQRVLRRLPLVELKASSGFAMQVAMLHWMDNARHLRLVGMRPSQEGYAQLPLVYRWAQQHRVQKITWLRSEFDADQFAASALAAAQYSPIDLCFSSCSFLCIHAPPADRTARWRIRSLTLDEVDLDRPLEGASIIDPFQRLVHAFESGCFAELSIESVILTDGYRSMLHTSLQRGLQSLALCSVMLDDAATYDWLETCFQRACQLRLLTLNDVKEMFTPTAEHKHLSDLLLHCHALTELRITSCDPCNSRPAQVLSAISALPHLFSLVFLWQHLGTIDDIPHVLGLLRLPKLRDLTINFAVQRCTRVITELFAHLPSVNVLERLNMSHSLIDDKVLDSLADTLQKQRLPPMQIDLSHNHITEAGVLKLVAALQQGRQSDALRIALDHNRVALQFISGFQLSQLTAKSWNESVYRNVFDGFDEM</sequence>
<dbReference type="SUPFAM" id="SSF52047">
    <property type="entry name" value="RNI-like"/>
    <property type="match status" value="1"/>
</dbReference>
<evidence type="ECO:0000313" key="1">
    <source>
        <dbReference type="EMBL" id="RKP25071.1"/>
    </source>
</evidence>
<protein>
    <submittedName>
        <fullName evidence="1">Uncharacterized protein</fullName>
    </submittedName>
</protein>
<dbReference type="Proteomes" id="UP000278143">
    <property type="component" value="Unassembled WGS sequence"/>
</dbReference>
<keyword evidence="2" id="KW-1185">Reference proteome</keyword>
<dbReference type="Gene3D" id="3.80.10.10">
    <property type="entry name" value="Ribonuclease Inhibitor"/>
    <property type="match status" value="1"/>
</dbReference>
<dbReference type="EMBL" id="KZ989896">
    <property type="protein sequence ID" value="RKP25071.1"/>
    <property type="molecule type" value="Genomic_DNA"/>
</dbReference>
<evidence type="ECO:0000313" key="2">
    <source>
        <dbReference type="Proteomes" id="UP000278143"/>
    </source>
</evidence>